<feature type="region of interest" description="Disordered" evidence="1">
    <location>
        <begin position="393"/>
        <end position="426"/>
    </location>
</feature>
<accession>A0AAW2UEQ5</accession>
<reference evidence="3" key="1">
    <citation type="submission" date="2020-06" db="EMBL/GenBank/DDBJ databases">
        <authorList>
            <person name="Li T."/>
            <person name="Hu X."/>
            <person name="Zhang T."/>
            <person name="Song X."/>
            <person name="Zhang H."/>
            <person name="Dai N."/>
            <person name="Sheng W."/>
            <person name="Hou X."/>
            <person name="Wei L."/>
        </authorList>
    </citation>
    <scope>NUCLEOTIDE SEQUENCE</scope>
    <source>
        <strain evidence="3">KEN1</strain>
        <tissue evidence="3">Leaf</tissue>
    </source>
</reference>
<dbReference type="PANTHER" id="PTHR13526:SF8">
    <property type="entry name" value="TRANSCRIPTION FACTOR SPT20 HOMOLOG"/>
    <property type="match status" value="1"/>
</dbReference>
<dbReference type="AlphaFoldDB" id="A0AAW2UEQ5"/>
<proteinExistence type="predicted"/>
<feature type="domain" description="Spt20-like SEP" evidence="2">
    <location>
        <begin position="70"/>
        <end position="253"/>
    </location>
</feature>
<name>A0AAW2UEQ5_9LAMI</name>
<evidence type="ECO:0000313" key="3">
    <source>
        <dbReference type="EMBL" id="KAL0415023.1"/>
    </source>
</evidence>
<dbReference type="GO" id="GO:0006357">
    <property type="term" value="P:regulation of transcription by RNA polymerase II"/>
    <property type="evidence" value="ECO:0007669"/>
    <property type="project" value="TreeGrafter"/>
</dbReference>
<dbReference type="PANTHER" id="PTHR13526">
    <property type="entry name" value="TRANSCRIPTION FACTOR SPT20 HOMOLOG"/>
    <property type="match status" value="1"/>
</dbReference>
<reference evidence="3" key="2">
    <citation type="journal article" date="2024" name="Plant">
        <title>Genomic evolution and insights into agronomic trait innovations of Sesamum species.</title>
        <authorList>
            <person name="Miao H."/>
            <person name="Wang L."/>
            <person name="Qu L."/>
            <person name="Liu H."/>
            <person name="Sun Y."/>
            <person name="Le M."/>
            <person name="Wang Q."/>
            <person name="Wei S."/>
            <person name="Zheng Y."/>
            <person name="Lin W."/>
            <person name="Duan Y."/>
            <person name="Cao H."/>
            <person name="Xiong S."/>
            <person name="Wang X."/>
            <person name="Wei L."/>
            <person name="Li C."/>
            <person name="Ma Q."/>
            <person name="Ju M."/>
            <person name="Zhao R."/>
            <person name="Li G."/>
            <person name="Mu C."/>
            <person name="Tian Q."/>
            <person name="Mei H."/>
            <person name="Zhang T."/>
            <person name="Gao T."/>
            <person name="Zhang H."/>
        </authorList>
    </citation>
    <scope>NUCLEOTIDE SEQUENCE</scope>
    <source>
        <strain evidence="3">KEN1</strain>
    </source>
</reference>
<comment type="caution">
    <text evidence="3">The sequence shown here is derived from an EMBL/GenBank/DDBJ whole genome shotgun (WGS) entry which is preliminary data.</text>
</comment>
<dbReference type="Pfam" id="PF12090">
    <property type="entry name" value="Spt20_SEP"/>
    <property type="match status" value="1"/>
</dbReference>
<dbReference type="InterPro" id="IPR046468">
    <property type="entry name" value="Spt20-like_SEP"/>
</dbReference>
<evidence type="ECO:0000259" key="2">
    <source>
        <dbReference type="Pfam" id="PF12090"/>
    </source>
</evidence>
<dbReference type="GO" id="GO:0000124">
    <property type="term" value="C:SAGA complex"/>
    <property type="evidence" value="ECO:0007669"/>
    <property type="project" value="InterPro"/>
</dbReference>
<dbReference type="GO" id="GO:0003712">
    <property type="term" value="F:transcription coregulator activity"/>
    <property type="evidence" value="ECO:0007669"/>
    <property type="project" value="InterPro"/>
</dbReference>
<dbReference type="EMBL" id="JACGWN010000012">
    <property type="protein sequence ID" value="KAL0415023.1"/>
    <property type="molecule type" value="Genomic_DNA"/>
</dbReference>
<evidence type="ECO:0000256" key="1">
    <source>
        <dbReference type="SAM" id="MobiDB-lite"/>
    </source>
</evidence>
<dbReference type="InterPro" id="IPR021950">
    <property type="entry name" value="Spt20"/>
</dbReference>
<sequence>MGISFKVSKTGRRFNPKPAPLDVAALSVEEEEPNDALITTTKKKGDAVSLSARKLAGEASENNGIAEISDNEVSFTLNLFPDGYSITKPMENESGRPTSIDIPKFLHPYDRASETLFSAIESGRLPGDILDDIPCKYIDGTLVCEVQDYRKCFSEGHNVASGDSSPIINRVSLRMSLENIVKDIPAISDNGWTYGDLMVSDPLVLMLALEGYCFLLEVIYILLKEVESRILKALQPQLSLDPTPQLNRLSDYPVPTKLNLELRSMRRKKLRQIPEVAVSSNNIHGKKVCLDRVPESSRLGDSGSLVHQSSYENLNTQNNVSSAMLPLRNSSFGADGSLLSSPLVSQQSKYQIGVGSPRMIKDQRSGALLNASVASPGGQDMMIPFTDNGAAASIHGKGRDNQDGQLSPLTHKKPRLTHTGADGNLQHLGPQMDNLHGSELHWKNTLMQQQSIGRGIQYANSGVQKFSPQMYEGGLNQEGGQYRSLLDNKE</sequence>
<protein>
    <submittedName>
        <fullName evidence="3">Protein PHYTOCHROME-DEPENDENT LATE-FLOWERING</fullName>
    </submittedName>
</protein>
<gene>
    <name evidence="3" type="ORF">Slati_3334200</name>
</gene>
<organism evidence="3">
    <name type="scientific">Sesamum latifolium</name>
    <dbReference type="NCBI Taxonomy" id="2727402"/>
    <lineage>
        <taxon>Eukaryota</taxon>
        <taxon>Viridiplantae</taxon>
        <taxon>Streptophyta</taxon>
        <taxon>Embryophyta</taxon>
        <taxon>Tracheophyta</taxon>
        <taxon>Spermatophyta</taxon>
        <taxon>Magnoliopsida</taxon>
        <taxon>eudicotyledons</taxon>
        <taxon>Gunneridae</taxon>
        <taxon>Pentapetalae</taxon>
        <taxon>asterids</taxon>
        <taxon>lamiids</taxon>
        <taxon>Lamiales</taxon>
        <taxon>Pedaliaceae</taxon>
        <taxon>Sesamum</taxon>
    </lineage>
</organism>